<evidence type="ECO:0000313" key="1">
    <source>
        <dbReference type="EMBL" id="KAH7845432.1"/>
    </source>
</evidence>
<keyword evidence="2" id="KW-1185">Reference proteome</keyword>
<dbReference type="Proteomes" id="UP000828048">
    <property type="component" value="Chromosome 5"/>
</dbReference>
<evidence type="ECO:0000313" key="2">
    <source>
        <dbReference type="Proteomes" id="UP000828048"/>
    </source>
</evidence>
<protein>
    <submittedName>
        <fullName evidence="1">Uncharacterized protein</fullName>
    </submittedName>
</protein>
<organism evidence="1 2">
    <name type="scientific">Vaccinium darrowii</name>
    <dbReference type="NCBI Taxonomy" id="229202"/>
    <lineage>
        <taxon>Eukaryota</taxon>
        <taxon>Viridiplantae</taxon>
        <taxon>Streptophyta</taxon>
        <taxon>Embryophyta</taxon>
        <taxon>Tracheophyta</taxon>
        <taxon>Spermatophyta</taxon>
        <taxon>Magnoliopsida</taxon>
        <taxon>eudicotyledons</taxon>
        <taxon>Gunneridae</taxon>
        <taxon>Pentapetalae</taxon>
        <taxon>asterids</taxon>
        <taxon>Ericales</taxon>
        <taxon>Ericaceae</taxon>
        <taxon>Vaccinioideae</taxon>
        <taxon>Vaccinieae</taxon>
        <taxon>Vaccinium</taxon>
    </lineage>
</organism>
<gene>
    <name evidence="1" type="ORF">Vadar_001890</name>
</gene>
<dbReference type="EMBL" id="CM037155">
    <property type="protein sequence ID" value="KAH7845432.1"/>
    <property type="molecule type" value="Genomic_DNA"/>
</dbReference>
<accession>A0ACB7XWT4</accession>
<name>A0ACB7XWT4_9ERIC</name>
<sequence>MMKSIPQLRELKIWGCKVLSRIVAEENGQGESSVDEVEFPQLASLKLQNLPNLVSFSPKVTTTVQPLFSGKVAIPSLKYLELQQLKNLSDLWFSELPTGSFSELKELEVIECKNLRTTFPPFMVEALANLEKLVIRNCSKMEAVVNSEEKGQGRKIDKAMFPQLKKLELHSLPNLRMFCSFTRPSDLPLLRQKDIRDCPSMDAFSLGHLSFPKLCLPGTSSKDILNHPRWFAEEQDHLDTILRLVNLIATDSHGDNIRGTSAKRNPCPIWLDKRTVHFFQRFPSILGKQLLVCNSARRITSLPSCVGAGIASNWGAPAHLSCCRLKVDRVWWWFARARCLRSSYRFVGRCSPPAATSGSGWRCLTARKNPFIPQITSKTVRLLVPLQSNRLGLGSELFRRGLPCGRSRKGCGAGGSGDMDKVAGDGGKELVYGYVGCQGAEGGDQKRMVKRS</sequence>
<reference evidence="1 2" key="1">
    <citation type="journal article" date="2021" name="Hortic Res">
        <title>High-quality reference genome and annotation aids understanding of berry development for evergreen blueberry (Vaccinium darrowii).</title>
        <authorList>
            <person name="Yu J."/>
            <person name="Hulse-Kemp A.M."/>
            <person name="Babiker E."/>
            <person name="Staton M."/>
        </authorList>
    </citation>
    <scope>NUCLEOTIDE SEQUENCE [LARGE SCALE GENOMIC DNA]</scope>
    <source>
        <strain evidence="2">cv. NJ 8807/NJ 8810</strain>
        <tissue evidence="1">Young leaf</tissue>
    </source>
</reference>
<proteinExistence type="predicted"/>
<comment type="caution">
    <text evidence="1">The sequence shown here is derived from an EMBL/GenBank/DDBJ whole genome shotgun (WGS) entry which is preliminary data.</text>
</comment>